<proteinExistence type="predicted"/>
<accession>A0A0C1N2A2</accession>
<reference evidence="1" key="2">
    <citation type="submission" date="2019-11" db="EMBL/GenBank/DDBJ databases">
        <title>Improved Assembly of Tolypothrix boutellei genome.</title>
        <authorList>
            <person name="Sarangi A.N."/>
            <person name="Mukherjee M."/>
            <person name="Ghosh S."/>
            <person name="Singh D."/>
            <person name="Das A."/>
            <person name="Kant S."/>
            <person name="Prusty A."/>
            <person name="Tripathy S."/>
        </authorList>
    </citation>
    <scope>NUCLEOTIDE SEQUENCE</scope>
    <source>
        <strain evidence="1">VB521301</strain>
    </source>
</reference>
<evidence type="ECO:0000313" key="1">
    <source>
        <dbReference type="EMBL" id="KAF3885633.1"/>
    </source>
</evidence>
<evidence type="ECO:0000313" key="3">
    <source>
        <dbReference type="Proteomes" id="UP000029738"/>
    </source>
</evidence>
<dbReference type="RefSeq" id="WP_038080720.1">
    <property type="nucleotide sequence ID" value="NZ_JHEG04000001.1"/>
</dbReference>
<dbReference type="AlphaFoldDB" id="A0A0C1N2A2"/>
<reference evidence="2" key="1">
    <citation type="journal article" date="2015" name="Genome Announc.">
        <title>Draft Genome Sequence of Tolypothrix boutellei Strain VB521301.</title>
        <authorList>
            <person name="Chandrababunaidu M.M."/>
            <person name="Singh D."/>
            <person name="Sen D."/>
            <person name="Bhan S."/>
            <person name="Das S."/>
            <person name="Gupta A."/>
            <person name="Adhikary S.P."/>
            <person name="Tripathy S."/>
        </authorList>
    </citation>
    <scope>NUCLEOTIDE SEQUENCE</scope>
    <source>
        <strain evidence="2">VB521301</strain>
    </source>
</reference>
<keyword evidence="3" id="KW-1185">Reference proteome</keyword>
<gene>
    <name evidence="2" type="ORF">DA73_0229705</name>
    <name evidence="1" type="ORF">DA73_0400009270</name>
</gene>
<dbReference type="Proteomes" id="UP000029738">
    <property type="component" value="Unassembled WGS sequence"/>
</dbReference>
<protein>
    <submittedName>
        <fullName evidence="2">Uncharacterized protein</fullName>
    </submittedName>
</protein>
<sequence length="166" mass="18687">MSLRKEPLDWQLDASETYLPFHYKGSLAGLLKQEFADEVLKVLNEDEILKKALKIACAELIKQSGGELSQVKDLMKKYIKMSERPKHGTRAIATLLGERQLELDLNNQEFVKFCDTFKLSPVELNSIYAGEPVDDSLLAPLSRILGISKTELCTIRDGCEREKVSG</sequence>
<dbReference type="EMBL" id="JHEG02000058">
    <property type="protein sequence ID" value="KIE08702.1"/>
    <property type="molecule type" value="Genomic_DNA"/>
</dbReference>
<name>A0A0C1N2A2_9CYAN</name>
<dbReference type="OrthoDB" id="462524at2"/>
<dbReference type="EMBL" id="JHEG04000001">
    <property type="protein sequence ID" value="KAF3885633.1"/>
    <property type="molecule type" value="Genomic_DNA"/>
</dbReference>
<evidence type="ECO:0000313" key="2">
    <source>
        <dbReference type="EMBL" id="KIE08702.1"/>
    </source>
</evidence>
<organism evidence="2">
    <name type="scientific">Tolypothrix bouteillei VB521301</name>
    <dbReference type="NCBI Taxonomy" id="1479485"/>
    <lineage>
        <taxon>Bacteria</taxon>
        <taxon>Bacillati</taxon>
        <taxon>Cyanobacteriota</taxon>
        <taxon>Cyanophyceae</taxon>
        <taxon>Nostocales</taxon>
        <taxon>Tolypothrichaceae</taxon>
        <taxon>Tolypothrix</taxon>
    </lineage>
</organism>
<comment type="caution">
    <text evidence="2">The sequence shown here is derived from an EMBL/GenBank/DDBJ whole genome shotgun (WGS) entry which is preliminary data.</text>
</comment>